<accession>A0A7Z9BT99</accession>
<name>A0A7Z9BT99_9CYAN</name>
<evidence type="ECO:0000313" key="1">
    <source>
        <dbReference type="EMBL" id="VXD18528.1"/>
    </source>
</evidence>
<reference evidence="1" key="1">
    <citation type="submission" date="2019-10" db="EMBL/GenBank/DDBJ databases">
        <authorList>
            <consortium name="Genoscope - CEA"/>
            <person name="William W."/>
        </authorList>
    </citation>
    <scope>NUCLEOTIDE SEQUENCE [LARGE SCALE GENOMIC DNA]</scope>
    <source>
        <strain evidence="1">BBR_PRJEB10994</strain>
    </source>
</reference>
<evidence type="ECO:0000313" key="2">
    <source>
        <dbReference type="Proteomes" id="UP000182190"/>
    </source>
</evidence>
<dbReference type="OrthoDB" id="414891at2"/>
<dbReference type="NCBIfam" id="TIGR03174">
    <property type="entry name" value="cas_Csc3"/>
    <property type="match status" value="1"/>
</dbReference>
<dbReference type="InterPro" id="IPR017589">
    <property type="entry name" value="CRISPR-assoc_prot_Cas10d/Csc3"/>
</dbReference>
<protein>
    <submittedName>
        <fullName evidence="1">CRISPR-associated protein Csc3</fullName>
    </submittedName>
</protein>
<comment type="caution">
    <text evidence="1">The sequence shown here is derived from an EMBL/GenBank/DDBJ whole genome shotgun (WGS) entry which is preliminary data.</text>
</comment>
<dbReference type="RefSeq" id="WP_083617784.1">
    <property type="nucleotide sequence ID" value="NZ_LR735002.1"/>
</dbReference>
<keyword evidence="2" id="KW-1185">Reference proteome</keyword>
<dbReference type="AlphaFoldDB" id="A0A7Z9BT99"/>
<gene>
    <name evidence="1" type="ORF">PL9631_400019</name>
</gene>
<dbReference type="Proteomes" id="UP000182190">
    <property type="component" value="Unassembled WGS sequence"/>
</dbReference>
<dbReference type="EMBL" id="CZCS02000180">
    <property type="protein sequence ID" value="VXD18528.1"/>
    <property type="molecule type" value="Genomic_DNA"/>
</dbReference>
<organism evidence="1 2">
    <name type="scientific">Planktothrix paucivesiculata PCC 9631</name>
    <dbReference type="NCBI Taxonomy" id="671071"/>
    <lineage>
        <taxon>Bacteria</taxon>
        <taxon>Bacillati</taxon>
        <taxon>Cyanobacteriota</taxon>
        <taxon>Cyanophyceae</taxon>
        <taxon>Oscillatoriophycideae</taxon>
        <taxon>Oscillatoriales</taxon>
        <taxon>Microcoleaceae</taxon>
        <taxon>Planktothrix</taxon>
    </lineage>
</organism>
<sequence length="988" mass="113267">MEKLTLLQTLLIQTLPEDTDPILRSYIETILPAMEREFSVITALGGSYKSHLNKLEKQGDRHAEEKAQRWSNKADQGLQVHVLNALLTAWNLSQYLPDDLQLSEEEKRLLCLGITLHDYNKAIQGQTEASTSPKAHEIRQILQVCETWGEKLNFDGFWHPWREYLLDIAYLAQNTQFNVGSNTVISNWEIDDFQVQIEDDRRLDLPLRHLLAFGDIAVHFNDPTDVAIQTGGDRLQDHLDWLEIEKKLVYHRLRDCRGLLTNRIHNAVVSFVEKMGWEPLLYFAHGTVYLAPKIPKIPDFRAIENAIWQNIIQGDQDKNIQGLAEYFSKGDIGFVRDGKGLKVAPQTLELFSPADLIRQLPHVVEVKVANDKSHATPKRIEKLDISQVEKERLLKAADLRADRIAEFLIFTQNQFFETSGEYAPQVLTLLNLETQISPEETAIQSGGVNYGWYRVAAHYMADHLTLNLEQVTEFLTVFADRLATWAEEKGLLKQNSSPTREAFSDYLEQYLEVWGLTAFPHKFPNELTAYTEAKVTNQPICSLSSGEFSAEDQLDSVVLFKPQQYSNKNALGGGKIKRGISKIWALEMLLRQAYWSAPAGKLEDKQPVFLYIFPAYVYSPQTAKAVKLLTNTLKRMNLWEVRKHWIDANLQIDGLQTLAWQDQDEPEAGRFAKHQYSVQDLPFMAINYTTTMGKTVTDAWVEPAFLSLALPRLLGVKVVATTSPDPLYTSDQEFLETVKLDGIAGFWNLLGLDSSIRLDGLETALERLLIAYSIHLDNRSAKPDARWQAFNGTVRDLATNVLNIFAIANEGFRRDKREPYSNEIDRYWEFAQIWSKGDDVMEKTMEFTKDLVEKYRKFYQVDIKDSSHSILLPITKALEVILSSPNDLDPQDLIFQGAGQLRDALDRQEVYKRPLIKDKSVDYALRQQQELEAIHGFMTTFVEEVFLKQYKGDRALLQENRNRIKAGAEFAYRWLALQDKQQQSQVQN</sequence>
<proteinExistence type="predicted"/>